<comment type="similarity">
    <text evidence="3">Belongs to the PIGC family.</text>
</comment>
<dbReference type="Pfam" id="PF06432">
    <property type="entry name" value="GPI2"/>
    <property type="match status" value="1"/>
</dbReference>
<evidence type="ECO:0000256" key="5">
    <source>
        <dbReference type="ARBA" id="ARBA00022692"/>
    </source>
</evidence>
<name>A0A812YQK0_SYMPI</name>
<evidence type="ECO:0000256" key="4">
    <source>
        <dbReference type="ARBA" id="ARBA00022502"/>
    </source>
</evidence>
<dbReference type="AlphaFoldDB" id="A0A812YQK0"/>
<evidence type="ECO:0000256" key="6">
    <source>
        <dbReference type="ARBA" id="ARBA00022989"/>
    </source>
</evidence>
<evidence type="ECO:0000256" key="2">
    <source>
        <dbReference type="ARBA" id="ARBA00004687"/>
    </source>
</evidence>
<dbReference type="UniPathway" id="UPA00196"/>
<keyword evidence="5" id="KW-0812">Transmembrane</keyword>
<sequence length="174" mass="19624">MPWSRVLYLQQPFEDNYVDDSFLDSLVLNANVTSYKLQTLCCSTASILRQLCLVVIFVNVWWKVQLNNDFRLLAAVGVMLFCCNVCQHTNKPLVRLGEVMLQIPQTCTIIFPLGVLAPFLQALTRSWSDDTIGTIATVLLVLHVVLYDYADTSSAESTWSGLHEEETSAVFLWA</sequence>
<comment type="pathway">
    <text evidence="2">Glycolipid biosynthesis; glycosylphosphatidylinositol-anchor biosynthesis.</text>
</comment>
<keyword evidence="9" id="KW-1185">Reference proteome</keyword>
<dbReference type="InterPro" id="IPR009450">
    <property type="entry name" value="Plno_GlcNAc_GPI2"/>
</dbReference>
<keyword evidence="4" id="KW-0337">GPI-anchor biosynthesis</keyword>
<dbReference type="GO" id="GO:0000506">
    <property type="term" value="C:glycosylphosphatidylinositol-N-acetylglucosaminyltransferase (GPI-GnT) complex"/>
    <property type="evidence" value="ECO:0007669"/>
    <property type="project" value="TreeGrafter"/>
</dbReference>
<evidence type="ECO:0000256" key="1">
    <source>
        <dbReference type="ARBA" id="ARBA00004141"/>
    </source>
</evidence>
<dbReference type="EMBL" id="CAJNIZ010048192">
    <property type="protein sequence ID" value="CAE7784179.1"/>
    <property type="molecule type" value="Genomic_DNA"/>
</dbReference>
<comment type="caution">
    <text evidence="8">The sequence shown here is derived from an EMBL/GenBank/DDBJ whole genome shotgun (WGS) entry which is preliminary data.</text>
</comment>
<dbReference type="PANTHER" id="PTHR12982:SF0">
    <property type="entry name" value="PHOSPHATIDYLINOSITOL N-ACETYLGLUCOSAMINYLTRANSFERASE SUBUNIT C"/>
    <property type="match status" value="1"/>
</dbReference>
<accession>A0A812YQK0</accession>
<dbReference type="PANTHER" id="PTHR12982">
    <property type="entry name" value="PHOSPHATIDYLINOSITOL GLYCAN, CLASS C"/>
    <property type="match status" value="1"/>
</dbReference>
<dbReference type="OrthoDB" id="417678at2759"/>
<reference evidence="8" key="1">
    <citation type="submission" date="2021-02" db="EMBL/GenBank/DDBJ databases">
        <authorList>
            <person name="Dougan E. K."/>
            <person name="Rhodes N."/>
            <person name="Thang M."/>
            <person name="Chan C."/>
        </authorList>
    </citation>
    <scope>NUCLEOTIDE SEQUENCE</scope>
</reference>
<keyword evidence="7" id="KW-0472">Membrane</keyword>
<evidence type="ECO:0000313" key="8">
    <source>
        <dbReference type="EMBL" id="CAE7784179.1"/>
    </source>
</evidence>
<evidence type="ECO:0000313" key="9">
    <source>
        <dbReference type="Proteomes" id="UP000649617"/>
    </source>
</evidence>
<evidence type="ECO:0000256" key="3">
    <source>
        <dbReference type="ARBA" id="ARBA00008321"/>
    </source>
</evidence>
<comment type="subcellular location">
    <subcellularLocation>
        <location evidence="1">Membrane</location>
        <topology evidence="1">Multi-pass membrane protein</topology>
    </subcellularLocation>
</comment>
<keyword evidence="6" id="KW-1133">Transmembrane helix</keyword>
<dbReference type="GO" id="GO:0006506">
    <property type="term" value="P:GPI anchor biosynthetic process"/>
    <property type="evidence" value="ECO:0007669"/>
    <property type="project" value="UniProtKB-UniPathway"/>
</dbReference>
<gene>
    <name evidence="8" type="primary">PIGC</name>
    <name evidence="8" type="ORF">SPIL2461_LOCUS23356</name>
</gene>
<evidence type="ECO:0000256" key="7">
    <source>
        <dbReference type="ARBA" id="ARBA00023136"/>
    </source>
</evidence>
<proteinExistence type="inferred from homology"/>
<protein>
    <submittedName>
        <fullName evidence="8">PIGC protein</fullName>
    </submittedName>
</protein>
<dbReference type="Proteomes" id="UP000649617">
    <property type="component" value="Unassembled WGS sequence"/>
</dbReference>
<organism evidence="8 9">
    <name type="scientific">Symbiodinium pilosum</name>
    <name type="common">Dinoflagellate</name>
    <dbReference type="NCBI Taxonomy" id="2952"/>
    <lineage>
        <taxon>Eukaryota</taxon>
        <taxon>Sar</taxon>
        <taxon>Alveolata</taxon>
        <taxon>Dinophyceae</taxon>
        <taxon>Suessiales</taxon>
        <taxon>Symbiodiniaceae</taxon>
        <taxon>Symbiodinium</taxon>
    </lineage>
</organism>